<sequence>MITKRNGGVVDVEYLPIGFPIKGGFVQGNRRFPGEN</sequence>
<accession>A0A6C0HB90</accession>
<protein>
    <submittedName>
        <fullName evidence="1">Uncharacterized protein</fullName>
    </submittedName>
</protein>
<dbReference type="AlphaFoldDB" id="A0A6C0HB90"/>
<name>A0A6C0HB90_9ZZZZ</name>
<reference evidence="1" key="1">
    <citation type="journal article" date="2020" name="Nature">
        <title>Giant virus diversity and host interactions through global metagenomics.</title>
        <authorList>
            <person name="Schulz F."/>
            <person name="Roux S."/>
            <person name="Paez-Espino D."/>
            <person name="Jungbluth S."/>
            <person name="Walsh D.A."/>
            <person name="Denef V.J."/>
            <person name="McMahon K.D."/>
            <person name="Konstantinidis K.T."/>
            <person name="Eloe-Fadrosh E.A."/>
            <person name="Kyrpides N.C."/>
            <person name="Woyke T."/>
        </authorList>
    </citation>
    <scope>NUCLEOTIDE SEQUENCE</scope>
    <source>
        <strain evidence="1">GVMAG-M-3300023179-90</strain>
    </source>
</reference>
<dbReference type="EMBL" id="MN739922">
    <property type="protein sequence ID" value="QHT77861.1"/>
    <property type="molecule type" value="Genomic_DNA"/>
</dbReference>
<proteinExistence type="predicted"/>
<evidence type="ECO:0000313" key="1">
    <source>
        <dbReference type="EMBL" id="QHT77861.1"/>
    </source>
</evidence>
<organism evidence="1">
    <name type="scientific">viral metagenome</name>
    <dbReference type="NCBI Taxonomy" id="1070528"/>
    <lineage>
        <taxon>unclassified sequences</taxon>
        <taxon>metagenomes</taxon>
        <taxon>organismal metagenomes</taxon>
    </lineage>
</organism>